<reference evidence="7" key="1">
    <citation type="journal article" date="2019" name="MBio">
        <title>Virus Genomes from Deep Sea Sediments Expand the Ocean Megavirome and Support Independent Origins of Viral Gigantism.</title>
        <authorList>
            <person name="Backstrom D."/>
            <person name="Yutin N."/>
            <person name="Jorgensen S.L."/>
            <person name="Dharamshi J."/>
            <person name="Homa F."/>
            <person name="Zaremba-Niedwiedzka K."/>
            <person name="Spang A."/>
            <person name="Wolf Y.I."/>
            <person name="Koonin E.V."/>
            <person name="Ettema T.J."/>
        </authorList>
    </citation>
    <scope>NUCLEOTIDE SEQUENCE</scope>
</reference>
<keyword evidence="3 7" id="KW-0347">Helicase</keyword>
<dbReference type="InterPro" id="IPR001650">
    <property type="entry name" value="Helicase_C-like"/>
</dbReference>
<dbReference type="InterPro" id="IPR011545">
    <property type="entry name" value="DEAD/DEAH_box_helicase_dom"/>
</dbReference>
<dbReference type="PANTHER" id="PTHR18934:SF91">
    <property type="entry name" value="PRE-MRNA-SPLICING FACTOR ATP-DEPENDENT RNA HELICASE PRP16"/>
    <property type="match status" value="1"/>
</dbReference>
<dbReference type="InterPro" id="IPR014001">
    <property type="entry name" value="Helicase_ATP-bd"/>
</dbReference>
<feature type="domain" description="Helicase C-terminal" evidence="6">
    <location>
        <begin position="215"/>
        <end position="378"/>
    </location>
</feature>
<dbReference type="PROSITE" id="PS51192">
    <property type="entry name" value="HELICASE_ATP_BIND_1"/>
    <property type="match status" value="1"/>
</dbReference>
<dbReference type="GO" id="GO:0016787">
    <property type="term" value="F:hydrolase activity"/>
    <property type="evidence" value="ECO:0007669"/>
    <property type="project" value="UniProtKB-KW"/>
</dbReference>
<dbReference type="GO" id="GO:0005524">
    <property type="term" value="F:ATP binding"/>
    <property type="evidence" value="ECO:0007669"/>
    <property type="project" value="UniProtKB-KW"/>
</dbReference>
<dbReference type="Gene3D" id="3.40.50.300">
    <property type="entry name" value="P-loop containing nucleotide triphosphate hydrolases"/>
    <property type="match status" value="2"/>
</dbReference>
<evidence type="ECO:0000256" key="3">
    <source>
        <dbReference type="ARBA" id="ARBA00022806"/>
    </source>
</evidence>
<keyword evidence="1" id="KW-0547">Nucleotide-binding</keyword>
<dbReference type="Pfam" id="PF00271">
    <property type="entry name" value="Helicase_C"/>
    <property type="match status" value="1"/>
</dbReference>
<dbReference type="GO" id="GO:0004386">
    <property type="term" value="F:helicase activity"/>
    <property type="evidence" value="ECO:0007669"/>
    <property type="project" value="UniProtKB-KW"/>
</dbReference>
<dbReference type="PANTHER" id="PTHR18934">
    <property type="entry name" value="ATP-DEPENDENT RNA HELICASE"/>
    <property type="match status" value="1"/>
</dbReference>
<dbReference type="SMART" id="SM00487">
    <property type="entry name" value="DEXDc"/>
    <property type="match status" value="1"/>
</dbReference>
<keyword evidence="2" id="KW-0378">Hydrolase</keyword>
<evidence type="ECO:0000256" key="1">
    <source>
        <dbReference type="ARBA" id="ARBA00022741"/>
    </source>
</evidence>
<protein>
    <submittedName>
        <fullName evidence="7">ATP-dependent helicase</fullName>
    </submittedName>
</protein>
<accession>A0A481Z5Y1</accession>
<dbReference type="InterPro" id="IPR027417">
    <property type="entry name" value="P-loop_NTPase"/>
</dbReference>
<dbReference type="GO" id="GO:0003723">
    <property type="term" value="F:RNA binding"/>
    <property type="evidence" value="ECO:0007669"/>
    <property type="project" value="TreeGrafter"/>
</dbReference>
<gene>
    <name evidence="7" type="ORF">LCPAC103_01710</name>
</gene>
<keyword evidence="4" id="KW-0067">ATP-binding</keyword>
<dbReference type="SMART" id="SM00490">
    <property type="entry name" value="HELICc"/>
    <property type="match status" value="1"/>
</dbReference>
<name>A0A481Z5Y1_9VIRU</name>
<evidence type="ECO:0000256" key="4">
    <source>
        <dbReference type="ARBA" id="ARBA00022840"/>
    </source>
</evidence>
<dbReference type="SUPFAM" id="SSF52540">
    <property type="entry name" value="P-loop containing nucleoside triphosphate hydrolases"/>
    <property type="match status" value="1"/>
</dbReference>
<dbReference type="PROSITE" id="PS51194">
    <property type="entry name" value="HELICASE_CTER"/>
    <property type="match status" value="1"/>
</dbReference>
<evidence type="ECO:0000256" key="2">
    <source>
        <dbReference type="ARBA" id="ARBA00022801"/>
    </source>
</evidence>
<evidence type="ECO:0000313" key="7">
    <source>
        <dbReference type="EMBL" id="QBK90490.1"/>
    </source>
</evidence>
<feature type="domain" description="Helicase ATP-binding" evidence="5">
    <location>
        <begin position="18"/>
        <end position="187"/>
    </location>
</feature>
<dbReference type="Pfam" id="PF00270">
    <property type="entry name" value="DEAD"/>
    <property type="match status" value="1"/>
</dbReference>
<dbReference type="CDD" id="cd18791">
    <property type="entry name" value="SF2_C_RHA"/>
    <property type="match status" value="1"/>
</dbReference>
<dbReference type="EMBL" id="MK500490">
    <property type="protein sequence ID" value="QBK90490.1"/>
    <property type="molecule type" value="Genomic_DNA"/>
</dbReference>
<evidence type="ECO:0000259" key="5">
    <source>
        <dbReference type="PROSITE" id="PS51192"/>
    </source>
</evidence>
<evidence type="ECO:0000259" key="6">
    <source>
        <dbReference type="PROSITE" id="PS51194"/>
    </source>
</evidence>
<organism evidence="7">
    <name type="scientific">Pithovirus LCPAC103</name>
    <dbReference type="NCBI Taxonomy" id="2506588"/>
    <lineage>
        <taxon>Viruses</taxon>
        <taxon>Pithoviruses</taxon>
    </lineage>
</organism>
<sequence>MTAPKLGISIESDLRKILNLIKTYPATLAISPTGTGKSLGIPYGVARSGHRIMVSVPTRKAAMSLQREMIRRLKRLRLNIRVGYAAGGDVRYTKDTQIIYATAGHIYRKILSLFRSDQKNFATHLANVLMIDEFHRGDIDADMIFLLWQYGVRLSDISMPALVLASATPTEVNLSSEFLGVYQASLVSSYTIEVEYSSHNYNPYDRSLLNDAANLAIDFHRTVGLEGHFLIFAAGTREVSTIANRINKVKLEKVMILQAYGLMDPELLSKLNDPAPKGIRKIIIATNVAETSLTIRDVGVVIDTMSEKRDIVSAGGGTRLMTEYISKDSADQRKGRTGRTMNGLCHRMITEAGYRKLLKSRPKEITIIPLYNQVMDLLGASINPPSILPISSDDYDRTLRKLRRLKLIDERNKATEAGIMVSSLPLGLEAGTMIWKWLSTKLEYSVLPCVVVATMIDRHTGSYFVQFDVNTTGLPGDRQRLLRSRVEKDKHKQFRGYSDIHTYLKLWKGLTDYLGGIDGSYHEIRNWATENAIRYVQMKEVRYVVQKIMRELTEGRGARSVAIGRIASTRKAVGHLEPIITDVYRDKRMSKVRLGEYRSKWNDVYALDTVQSYNLLRVSPPDFIHGILIRKVGHRSIVNCAFAMKPENQRVLAPAGFTLGMTPVERQEVVAELNQESNTADELSKILEMIE</sequence>
<proteinExistence type="predicted"/>